<protein>
    <submittedName>
        <fullName evidence="2">Uncharacterized protein</fullName>
    </submittedName>
</protein>
<evidence type="ECO:0000313" key="3">
    <source>
        <dbReference type="Proteomes" id="UP001327560"/>
    </source>
</evidence>
<proteinExistence type="predicted"/>
<organism evidence="2 3">
    <name type="scientific">Canna indica</name>
    <name type="common">Indian-shot</name>
    <dbReference type="NCBI Taxonomy" id="4628"/>
    <lineage>
        <taxon>Eukaryota</taxon>
        <taxon>Viridiplantae</taxon>
        <taxon>Streptophyta</taxon>
        <taxon>Embryophyta</taxon>
        <taxon>Tracheophyta</taxon>
        <taxon>Spermatophyta</taxon>
        <taxon>Magnoliopsida</taxon>
        <taxon>Liliopsida</taxon>
        <taxon>Zingiberales</taxon>
        <taxon>Cannaceae</taxon>
        <taxon>Canna</taxon>
    </lineage>
</organism>
<dbReference type="Proteomes" id="UP001327560">
    <property type="component" value="Chromosome 7"/>
</dbReference>
<reference evidence="2 3" key="1">
    <citation type="submission" date="2023-10" db="EMBL/GenBank/DDBJ databases">
        <title>Chromosome-scale genome assembly provides insights into flower coloration mechanisms of Canna indica.</title>
        <authorList>
            <person name="Li C."/>
        </authorList>
    </citation>
    <scope>NUCLEOTIDE SEQUENCE [LARGE SCALE GENOMIC DNA]</scope>
    <source>
        <tissue evidence="2">Flower</tissue>
    </source>
</reference>
<feature type="region of interest" description="Disordered" evidence="1">
    <location>
        <begin position="1"/>
        <end position="83"/>
    </location>
</feature>
<name>A0AAQ3KSI7_9LILI</name>
<keyword evidence="3" id="KW-1185">Reference proteome</keyword>
<feature type="compositionally biased region" description="Pro residues" evidence="1">
    <location>
        <begin position="9"/>
        <end position="37"/>
    </location>
</feature>
<dbReference type="EMBL" id="CP136896">
    <property type="protein sequence ID" value="WOL13699.1"/>
    <property type="molecule type" value="Genomic_DNA"/>
</dbReference>
<evidence type="ECO:0000313" key="2">
    <source>
        <dbReference type="EMBL" id="WOL13699.1"/>
    </source>
</evidence>
<gene>
    <name evidence="2" type="ORF">Cni_G22476</name>
</gene>
<feature type="compositionally biased region" description="Basic and acidic residues" evidence="1">
    <location>
        <begin position="55"/>
        <end position="64"/>
    </location>
</feature>
<dbReference type="AlphaFoldDB" id="A0AAQ3KSI7"/>
<sequence>MAPLATIPVPLPPTTIPPPSSTVPSPPTPVSVPPPPVTTTSNEAASTPTLIASDRTSDDLDGARSSRSRHRPQGPSRYAPPTCKGQSFILITMRDERNGMCFNEKGYGINTLVVKMMAEVRHGENEKKVYHMGSNAKSFSKTQAREDEQFNPGIETNEVLNVYCDAAWSKHSKEAGLGFCVEDRRKAIVVEFLQIS</sequence>
<evidence type="ECO:0000256" key="1">
    <source>
        <dbReference type="SAM" id="MobiDB-lite"/>
    </source>
</evidence>
<accession>A0AAQ3KSI7</accession>